<dbReference type="Proteomes" id="UP000730618">
    <property type="component" value="Unassembled WGS sequence"/>
</dbReference>
<dbReference type="Pfam" id="PF13416">
    <property type="entry name" value="SBP_bac_8"/>
    <property type="match status" value="1"/>
</dbReference>
<accession>A0ABN7TRB6</accession>
<name>A0ABN7TRB6_9BACL</name>
<comment type="caution">
    <text evidence="1">The sequence shown here is derived from an EMBL/GenBank/DDBJ whole genome shotgun (WGS) entry which is preliminary data.</text>
</comment>
<keyword evidence="2" id="KW-1185">Reference proteome</keyword>
<dbReference type="PANTHER" id="PTHR43649">
    <property type="entry name" value="ARABINOSE-BINDING PROTEIN-RELATED"/>
    <property type="match status" value="1"/>
</dbReference>
<protein>
    <recommendedName>
        <fullName evidence="3">Extracellular solute-binding protein</fullName>
    </recommendedName>
</protein>
<dbReference type="InterPro" id="IPR006059">
    <property type="entry name" value="SBP"/>
</dbReference>
<organism evidence="1 2">
    <name type="scientific">Paenibacillus allorhizosphaerae</name>
    <dbReference type="NCBI Taxonomy" id="2849866"/>
    <lineage>
        <taxon>Bacteria</taxon>
        <taxon>Bacillati</taxon>
        <taxon>Bacillota</taxon>
        <taxon>Bacilli</taxon>
        <taxon>Bacillales</taxon>
        <taxon>Paenibacillaceae</taxon>
        <taxon>Paenibacillus</taxon>
    </lineage>
</organism>
<dbReference type="EMBL" id="CAJVCE010000018">
    <property type="protein sequence ID" value="CAG7652625.1"/>
    <property type="molecule type" value="Genomic_DNA"/>
</dbReference>
<dbReference type="InterPro" id="IPR050490">
    <property type="entry name" value="Bact_solute-bd_prot1"/>
</dbReference>
<sequence length="461" mass="51211">MYGTSSIIRATNLKCQNKKGKVYKMKKRWLAVLCSALMVVSAACSSSGTKSGDAPGDKSDAFVIKDPVTLRVLIEIPGMTDDEWNKYFTDPVQKKYPQISFEILRPTQGQTLNDLVAAGNIPDLIYGGPPQRERVDMQIPLDLREQLKKHDIDISKINPNIMDSIKQLGDNGELYGLPFTQNAFALWYNKGIFDKFGVPYPTDGMTWDQAAELAKKVSRLEGGVNYLGLYVTHGGVTTFASPLSIEMVDKKTQQALVPDIWKTIFERAMKIYDIPNNKPKVVGLDTINAFIKDQNIAMAAYYSIGMFSFLPQAKGLDWDVVQLPSHPEAPNKYLQADYHQFLVSRTSKHIDAAMEVLKIALSDEVQTIATRSGKLTVLKNAQILDQFAADQEFAKGKNIKGIFKSEPSTLIPQSKYNGPVDAAIRKAFVSVFEGKTDINTALRTAKEEADKNIANIKLGEK</sequence>
<gene>
    <name evidence="1" type="ORF">PAECIP111802_05281</name>
</gene>
<dbReference type="PANTHER" id="PTHR43649:SF12">
    <property type="entry name" value="DIACETYLCHITOBIOSE BINDING PROTEIN DASA"/>
    <property type="match status" value="1"/>
</dbReference>
<evidence type="ECO:0000313" key="2">
    <source>
        <dbReference type="Proteomes" id="UP000730618"/>
    </source>
</evidence>
<proteinExistence type="predicted"/>
<evidence type="ECO:0008006" key="3">
    <source>
        <dbReference type="Google" id="ProtNLM"/>
    </source>
</evidence>
<evidence type="ECO:0000313" key="1">
    <source>
        <dbReference type="EMBL" id="CAG7652625.1"/>
    </source>
</evidence>
<reference evidence="1 2" key="1">
    <citation type="submission" date="2021-06" db="EMBL/GenBank/DDBJ databases">
        <authorList>
            <person name="Criscuolo A."/>
        </authorList>
    </citation>
    <scope>NUCLEOTIDE SEQUENCE [LARGE SCALE GENOMIC DNA]</scope>
    <source>
        <strain evidence="2">CIP 111802</strain>
    </source>
</reference>